<name>A0A2P5W4S0_GOSBA</name>
<sequence length="259" mass="29313">MITQQERFSNPRGRAHGHALDRVNTTGGDKAVQYGRVKIGQKRFLNTGIDKLPRLCDMAVGNPTKTALKNQQASIKGLKTQIGQLAKLISERPQGSLPSNTKTNPREQLNTITIREEEGLVELEPELKQGLMVSKGKDEVDHSEKKSIDELDKWRTYVNEKPKAHDESKRHLDKCRNETAKFKAEDKVLLDEKDPLIATSEFNTNGATPFTVLNVFSYGAVEVNHSQFGTFKENITRLKLYEENRIDSRSEEFQLLNPP</sequence>
<dbReference type="Proteomes" id="UP000239757">
    <property type="component" value="Unassembled WGS sequence"/>
</dbReference>
<reference evidence="2 3" key="1">
    <citation type="submission" date="2015-01" db="EMBL/GenBank/DDBJ databases">
        <title>Genome of allotetraploid Gossypium barbadense reveals genomic plasticity and fiber elongation in cotton evolution.</title>
        <authorList>
            <person name="Chen X."/>
            <person name="Liu X."/>
            <person name="Zhao B."/>
            <person name="Zheng H."/>
            <person name="Hu Y."/>
            <person name="Lu G."/>
            <person name="Yang C."/>
            <person name="Chen J."/>
            <person name="Shan C."/>
            <person name="Zhang L."/>
            <person name="Zhou Y."/>
            <person name="Wang L."/>
            <person name="Guo W."/>
            <person name="Bai Y."/>
            <person name="Ruan J."/>
            <person name="Shangguan X."/>
            <person name="Mao Y."/>
            <person name="Jiang J."/>
            <person name="Zhu Y."/>
            <person name="Lei J."/>
            <person name="Kang H."/>
            <person name="Chen S."/>
            <person name="He X."/>
            <person name="Wang R."/>
            <person name="Wang Y."/>
            <person name="Chen J."/>
            <person name="Wang L."/>
            <person name="Yu S."/>
            <person name="Wang B."/>
            <person name="Wei J."/>
            <person name="Song S."/>
            <person name="Lu X."/>
            <person name="Gao Z."/>
            <person name="Gu W."/>
            <person name="Deng X."/>
            <person name="Ma D."/>
            <person name="Wang S."/>
            <person name="Liang W."/>
            <person name="Fang L."/>
            <person name="Cai C."/>
            <person name="Zhu X."/>
            <person name="Zhou B."/>
            <person name="Zhang Y."/>
            <person name="Chen Z."/>
            <person name="Xu S."/>
            <person name="Zhu R."/>
            <person name="Wang S."/>
            <person name="Zhang T."/>
            <person name="Zhao G."/>
        </authorList>
    </citation>
    <scope>NUCLEOTIDE SEQUENCE [LARGE SCALE GENOMIC DNA]</scope>
    <source>
        <strain evidence="3">cv. Xinhai21</strain>
        <tissue evidence="2">Leaf</tissue>
    </source>
</reference>
<gene>
    <name evidence="2" type="ORF">GOBAR_AA34620</name>
</gene>
<dbReference type="OrthoDB" id="1723222at2759"/>
<dbReference type="AlphaFoldDB" id="A0A2P5W4S0"/>
<organism evidence="2 3">
    <name type="scientific">Gossypium barbadense</name>
    <name type="common">Sea Island cotton</name>
    <name type="synonym">Hibiscus barbadensis</name>
    <dbReference type="NCBI Taxonomy" id="3634"/>
    <lineage>
        <taxon>Eukaryota</taxon>
        <taxon>Viridiplantae</taxon>
        <taxon>Streptophyta</taxon>
        <taxon>Embryophyta</taxon>
        <taxon>Tracheophyta</taxon>
        <taxon>Spermatophyta</taxon>
        <taxon>Magnoliopsida</taxon>
        <taxon>eudicotyledons</taxon>
        <taxon>Gunneridae</taxon>
        <taxon>Pentapetalae</taxon>
        <taxon>rosids</taxon>
        <taxon>malvids</taxon>
        <taxon>Malvales</taxon>
        <taxon>Malvaceae</taxon>
        <taxon>Malvoideae</taxon>
        <taxon>Gossypium</taxon>
    </lineage>
</organism>
<dbReference type="EMBL" id="KZ669135">
    <property type="protein sequence ID" value="PPR86071.1"/>
    <property type="molecule type" value="Genomic_DNA"/>
</dbReference>
<accession>A0A2P5W4S0</accession>
<feature type="region of interest" description="Disordered" evidence="1">
    <location>
        <begin position="1"/>
        <end position="26"/>
    </location>
</feature>
<evidence type="ECO:0000313" key="3">
    <source>
        <dbReference type="Proteomes" id="UP000239757"/>
    </source>
</evidence>
<evidence type="ECO:0000313" key="2">
    <source>
        <dbReference type="EMBL" id="PPR86071.1"/>
    </source>
</evidence>
<proteinExistence type="predicted"/>
<evidence type="ECO:0000256" key="1">
    <source>
        <dbReference type="SAM" id="MobiDB-lite"/>
    </source>
</evidence>
<protein>
    <submittedName>
        <fullName evidence="2">Uncharacterized protein</fullName>
    </submittedName>
</protein>